<evidence type="ECO:0000313" key="2">
    <source>
        <dbReference type="EMBL" id="MVZ63595.1"/>
    </source>
</evidence>
<dbReference type="InterPro" id="IPR019052">
    <property type="entry name" value="DUF2383"/>
</dbReference>
<dbReference type="InterPro" id="IPR011971">
    <property type="entry name" value="CHP02284"/>
</dbReference>
<dbReference type="EMBL" id="WSQA01000014">
    <property type="protein sequence ID" value="MVZ63595.1"/>
    <property type="molecule type" value="Genomic_DNA"/>
</dbReference>
<keyword evidence="3" id="KW-1185">Reference proteome</keyword>
<reference evidence="2 3" key="1">
    <citation type="submission" date="2019-12" db="EMBL/GenBank/DDBJ databases">
        <authorList>
            <person name="Dong K."/>
        </authorList>
    </citation>
    <scope>NUCLEOTIDE SEQUENCE [LARGE SCALE GENOMIC DNA]</scope>
    <source>
        <strain evidence="2 3">JCM 31225</strain>
    </source>
</reference>
<name>A0A6N8L1I8_9SPHI</name>
<evidence type="ECO:0000259" key="1">
    <source>
        <dbReference type="Pfam" id="PF09537"/>
    </source>
</evidence>
<dbReference type="Proteomes" id="UP000435036">
    <property type="component" value="Unassembled WGS sequence"/>
</dbReference>
<protein>
    <submittedName>
        <fullName evidence="2">PA2169 family four-helix-bundle protein</fullName>
    </submittedName>
</protein>
<dbReference type="SUPFAM" id="SSF47240">
    <property type="entry name" value="Ferritin-like"/>
    <property type="match status" value="1"/>
</dbReference>
<evidence type="ECO:0000313" key="3">
    <source>
        <dbReference type="Proteomes" id="UP000435036"/>
    </source>
</evidence>
<dbReference type="AlphaFoldDB" id="A0A6N8L1I8"/>
<dbReference type="Pfam" id="PF09537">
    <property type="entry name" value="DUF2383"/>
    <property type="match status" value="1"/>
</dbReference>
<dbReference type="RefSeq" id="WP_160370314.1">
    <property type="nucleotide sequence ID" value="NZ_WSQA01000014.1"/>
</dbReference>
<feature type="domain" description="DUF2383" evidence="1">
    <location>
        <begin position="9"/>
        <end position="118"/>
    </location>
</feature>
<dbReference type="OrthoDB" id="282393at2"/>
<gene>
    <name evidence="2" type="ORF">GQF63_16325</name>
</gene>
<dbReference type="InterPro" id="IPR012347">
    <property type="entry name" value="Ferritin-like"/>
</dbReference>
<organism evidence="2 3">
    <name type="scientific">Sphingobacterium humi</name>
    <dbReference type="NCBI Taxonomy" id="1796905"/>
    <lineage>
        <taxon>Bacteria</taxon>
        <taxon>Pseudomonadati</taxon>
        <taxon>Bacteroidota</taxon>
        <taxon>Sphingobacteriia</taxon>
        <taxon>Sphingobacteriales</taxon>
        <taxon>Sphingobacteriaceae</taxon>
        <taxon>Sphingobacterium</taxon>
    </lineage>
</organism>
<sequence length="151" mass="17463">MENIENKIDLLHRAIIINNDRIEGYEKAIELAEPDHLRELQHIFHSYVDQSSGFVAELNQLNIQMGGEPEDDTKFTGKIYRMWMEVKTALSSSNSQSLLELCEKGEDEFKKTYDDIISEASEVYPELVSVLHIQLVEQNSAHKKIKELRDL</sequence>
<comment type="caution">
    <text evidence="2">The sequence shown here is derived from an EMBL/GenBank/DDBJ whole genome shotgun (WGS) entry which is preliminary data.</text>
</comment>
<dbReference type="NCBIfam" id="TIGR02284">
    <property type="entry name" value="PA2169 family four-helix-bundle protein"/>
    <property type="match status" value="1"/>
</dbReference>
<proteinExistence type="predicted"/>
<dbReference type="Gene3D" id="1.20.1260.10">
    <property type="match status" value="1"/>
</dbReference>
<dbReference type="InterPro" id="IPR009078">
    <property type="entry name" value="Ferritin-like_SF"/>
</dbReference>
<accession>A0A6N8L1I8</accession>